<keyword evidence="1" id="KW-0131">Cell cycle</keyword>
<protein>
    <submittedName>
        <fullName evidence="1">Cell division protein sepF</fullName>
    </submittedName>
</protein>
<keyword evidence="1" id="KW-0934">Plastid</keyword>
<dbReference type="InterPro" id="IPR038594">
    <property type="entry name" value="SepF-like_sf"/>
</dbReference>
<accession>A0A097PB38</accession>
<organism evidence="1">
    <name type="scientific">Cyanophora paradoxa</name>
    <dbReference type="NCBI Taxonomy" id="2762"/>
    <lineage>
        <taxon>Eukaryota</taxon>
        <taxon>Glaucocystophyceae</taxon>
        <taxon>Cyanophorales</taxon>
        <taxon>Cyanophoraceae</taxon>
        <taxon>Cyanophora</taxon>
    </lineage>
</organism>
<dbReference type="Pfam" id="PF04472">
    <property type="entry name" value="SepF"/>
    <property type="match status" value="1"/>
</dbReference>
<reference evidence="1" key="1">
    <citation type="journal article" date="2014" name="Mol. Phylogenet. Evol.">
        <title>Nucleotide substitution analyses of the glaucophyte Cyanophora suggest an ancestrally lower mutation rate in plastid vs mitochondrial DNA for the Archaeplastida.</title>
        <authorList>
            <person name="Smith D.R."/>
            <person name="Jackson C.J."/>
            <person name="Reyes-Prieto A."/>
        </authorList>
    </citation>
    <scope>NUCLEOTIDE SEQUENCE</scope>
    <source>
        <strain evidence="1">NIES-763</strain>
    </source>
</reference>
<proteinExistence type="predicted"/>
<evidence type="ECO:0000313" key="1">
    <source>
        <dbReference type="EMBL" id="AIU44597.1"/>
    </source>
</evidence>
<gene>
    <name evidence="1" type="primary">sepF</name>
</gene>
<dbReference type="GO" id="GO:0051301">
    <property type="term" value="P:cell division"/>
    <property type="evidence" value="ECO:0007669"/>
    <property type="project" value="UniProtKB-KW"/>
</dbReference>
<sequence>MTFDYPKTFYNNTYDEDFEIVIFKPQTPVQLQQCLMESLIALRLNKAVIFNFEYIEYSEAQRILDSLAGATYALQGDKTCIAEKLYFFVPKIFELEVAGGNESKLLYY</sequence>
<geneLocation type="plastid" evidence="1"/>
<dbReference type="EMBL" id="KM198929">
    <property type="protein sequence ID" value="AIU44597.1"/>
    <property type="molecule type" value="Genomic_DNA"/>
</dbReference>
<name>A0A097PB38_CYAPA</name>
<dbReference type="InterPro" id="IPR007561">
    <property type="entry name" value="Cell_div_SepF/SepF-rel"/>
</dbReference>
<dbReference type="AlphaFoldDB" id="A0A097PB38"/>
<reference evidence="1" key="2">
    <citation type="submission" date="2014-07" db="EMBL/GenBank/DDBJ databases">
        <authorList>
            <person name="David S.R."/>
            <person name="Jackson C.J."/>
            <person name="Adrian R.-P."/>
        </authorList>
    </citation>
    <scope>NUCLEOTIDE SEQUENCE</scope>
    <source>
        <strain evidence="1">NIES-763</strain>
    </source>
</reference>
<keyword evidence="1" id="KW-0132">Cell division</keyword>
<dbReference type="Gene3D" id="3.30.110.150">
    <property type="entry name" value="SepF-like protein"/>
    <property type="match status" value="1"/>
</dbReference>